<keyword evidence="11" id="KW-0407">Ion channel</keyword>
<evidence type="ECO:0000256" key="10">
    <source>
        <dbReference type="ARBA" id="ARBA00023136"/>
    </source>
</evidence>
<proteinExistence type="predicted"/>
<dbReference type="EMBL" id="KN837197">
    <property type="protein sequence ID" value="KIJ34696.1"/>
    <property type="molecule type" value="Genomic_DNA"/>
</dbReference>
<dbReference type="HOGENOM" id="CLU_076372_1_1_1"/>
<feature type="transmembrane region" description="Helical" evidence="14">
    <location>
        <begin position="87"/>
        <end position="106"/>
    </location>
</feature>
<keyword evidence="7 14" id="KW-1133">Transmembrane helix</keyword>
<protein>
    <recommendedName>
        <fullName evidence="2">Voltage-gated hydrogen channel 1</fullName>
    </recommendedName>
    <alternativeName>
        <fullName evidence="12">Hydrogen voltage-gated channel 1</fullName>
    </alternativeName>
</protein>
<dbReference type="OrthoDB" id="427456at2759"/>
<keyword evidence="3" id="KW-0813">Transport</keyword>
<name>A0A0C9VBI9_SPHS4</name>
<evidence type="ECO:0000256" key="7">
    <source>
        <dbReference type="ARBA" id="ARBA00022989"/>
    </source>
</evidence>
<evidence type="ECO:0000256" key="5">
    <source>
        <dbReference type="ARBA" id="ARBA00022692"/>
    </source>
</evidence>
<evidence type="ECO:0000256" key="8">
    <source>
        <dbReference type="ARBA" id="ARBA00023054"/>
    </source>
</evidence>
<keyword evidence="9" id="KW-0406">Ion transport</keyword>
<dbReference type="AlphaFoldDB" id="A0A0C9VBI9"/>
<comment type="subcellular location">
    <subcellularLocation>
        <location evidence="1">Cell membrane</location>
        <topology evidence="1">Multi-pass membrane protein</topology>
    </subcellularLocation>
</comment>
<evidence type="ECO:0000256" key="14">
    <source>
        <dbReference type="SAM" id="Phobius"/>
    </source>
</evidence>
<evidence type="ECO:0000256" key="9">
    <source>
        <dbReference type="ARBA" id="ARBA00023065"/>
    </source>
</evidence>
<evidence type="ECO:0000259" key="15">
    <source>
        <dbReference type="Pfam" id="PF00520"/>
    </source>
</evidence>
<dbReference type="InterPro" id="IPR031846">
    <property type="entry name" value="Hvcn1"/>
</dbReference>
<sequence length="208" mass="23449">MSEQEPLLGTANDVQEGLDSSWSTRMETWRSKAASKLKAKVTHRLIVSLIVVDSILILIDLSYALLSEGCKETTDHPPRWLNVLSHISLAISCVFLLELVVFVWAFGPMYYFGSVLHFCDGAIIVATFILEVVFRGRERELAELLIIFRLVRFAGETAVGVGELDEETKVQLEDTQKELEEKKEALRLAHEEIRSLQMRLSEMGVAPT</sequence>
<dbReference type="Gene3D" id="1.20.120.350">
    <property type="entry name" value="Voltage-gated potassium channels. Chain C"/>
    <property type="match status" value="1"/>
</dbReference>
<evidence type="ECO:0000256" key="13">
    <source>
        <dbReference type="SAM" id="Coils"/>
    </source>
</evidence>
<dbReference type="Proteomes" id="UP000054279">
    <property type="component" value="Unassembled WGS sequence"/>
</dbReference>
<evidence type="ECO:0000256" key="12">
    <source>
        <dbReference type="ARBA" id="ARBA00031989"/>
    </source>
</evidence>
<gene>
    <name evidence="16" type="ORF">M422DRAFT_233390</name>
</gene>
<evidence type="ECO:0000256" key="11">
    <source>
        <dbReference type="ARBA" id="ARBA00023303"/>
    </source>
</evidence>
<dbReference type="PANTHER" id="PTHR46480">
    <property type="entry name" value="F20B24.22"/>
    <property type="match status" value="1"/>
</dbReference>
<keyword evidence="5 14" id="KW-0812">Transmembrane</keyword>
<feature type="domain" description="Ion transport" evidence="15">
    <location>
        <begin position="40"/>
        <end position="153"/>
    </location>
</feature>
<organism evidence="16 17">
    <name type="scientific">Sphaerobolus stellatus (strain SS14)</name>
    <dbReference type="NCBI Taxonomy" id="990650"/>
    <lineage>
        <taxon>Eukaryota</taxon>
        <taxon>Fungi</taxon>
        <taxon>Dikarya</taxon>
        <taxon>Basidiomycota</taxon>
        <taxon>Agaricomycotina</taxon>
        <taxon>Agaricomycetes</taxon>
        <taxon>Phallomycetidae</taxon>
        <taxon>Geastrales</taxon>
        <taxon>Sphaerobolaceae</taxon>
        <taxon>Sphaerobolus</taxon>
    </lineage>
</organism>
<keyword evidence="6" id="KW-0851">Voltage-gated channel</keyword>
<evidence type="ECO:0000256" key="2">
    <source>
        <dbReference type="ARBA" id="ARBA00015897"/>
    </source>
</evidence>
<dbReference type="GO" id="GO:0034702">
    <property type="term" value="C:monoatomic ion channel complex"/>
    <property type="evidence" value="ECO:0007669"/>
    <property type="project" value="UniProtKB-KW"/>
</dbReference>
<dbReference type="GO" id="GO:0005886">
    <property type="term" value="C:plasma membrane"/>
    <property type="evidence" value="ECO:0007669"/>
    <property type="project" value="UniProtKB-SubCell"/>
</dbReference>
<keyword evidence="8 13" id="KW-0175">Coiled coil</keyword>
<accession>A0A0C9VBI9</accession>
<dbReference type="GO" id="GO:0030171">
    <property type="term" value="F:voltage-gated proton channel activity"/>
    <property type="evidence" value="ECO:0007669"/>
    <property type="project" value="InterPro"/>
</dbReference>
<dbReference type="InterPro" id="IPR027359">
    <property type="entry name" value="Volt_channel_dom_sf"/>
</dbReference>
<evidence type="ECO:0000256" key="4">
    <source>
        <dbReference type="ARBA" id="ARBA00022475"/>
    </source>
</evidence>
<evidence type="ECO:0000256" key="1">
    <source>
        <dbReference type="ARBA" id="ARBA00004651"/>
    </source>
</evidence>
<keyword evidence="4" id="KW-1003">Cell membrane</keyword>
<dbReference type="PANTHER" id="PTHR46480:SF1">
    <property type="entry name" value="VOLTAGE-GATED HYDROGEN CHANNEL 1"/>
    <property type="match status" value="1"/>
</dbReference>
<evidence type="ECO:0000313" key="16">
    <source>
        <dbReference type="EMBL" id="KIJ34696.1"/>
    </source>
</evidence>
<evidence type="ECO:0000256" key="3">
    <source>
        <dbReference type="ARBA" id="ARBA00022448"/>
    </source>
</evidence>
<evidence type="ECO:0000256" key="6">
    <source>
        <dbReference type="ARBA" id="ARBA00022882"/>
    </source>
</evidence>
<keyword evidence="10 14" id="KW-0472">Membrane</keyword>
<feature type="coiled-coil region" evidence="13">
    <location>
        <begin position="165"/>
        <end position="199"/>
    </location>
</feature>
<keyword evidence="17" id="KW-1185">Reference proteome</keyword>
<dbReference type="InterPro" id="IPR005821">
    <property type="entry name" value="Ion_trans_dom"/>
</dbReference>
<feature type="transmembrane region" description="Helical" evidence="14">
    <location>
        <begin position="112"/>
        <end position="134"/>
    </location>
</feature>
<dbReference type="Pfam" id="PF00520">
    <property type="entry name" value="Ion_trans"/>
    <property type="match status" value="1"/>
</dbReference>
<reference evidence="16 17" key="1">
    <citation type="submission" date="2014-06" db="EMBL/GenBank/DDBJ databases">
        <title>Evolutionary Origins and Diversification of the Mycorrhizal Mutualists.</title>
        <authorList>
            <consortium name="DOE Joint Genome Institute"/>
            <consortium name="Mycorrhizal Genomics Consortium"/>
            <person name="Kohler A."/>
            <person name="Kuo A."/>
            <person name="Nagy L.G."/>
            <person name="Floudas D."/>
            <person name="Copeland A."/>
            <person name="Barry K.W."/>
            <person name="Cichocki N."/>
            <person name="Veneault-Fourrey C."/>
            <person name="LaButti K."/>
            <person name="Lindquist E.A."/>
            <person name="Lipzen A."/>
            <person name="Lundell T."/>
            <person name="Morin E."/>
            <person name="Murat C."/>
            <person name="Riley R."/>
            <person name="Ohm R."/>
            <person name="Sun H."/>
            <person name="Tunlid A."/>
            <person name="Henrissat B."/>
            <person name="Grigoriev I.V."/>
            <person name="Hibbett D.S."/>
            <person name="Martin F."/>
        </authorList>
    </citation>
    <scope>NUCLEOTIDE SEQUENCE [LARGE SCALE GENOMIC DNA]</scope>
    <source>
        <strain evidence="16 17">SS14</strain>
    </source>
</reference>
<evidence type="ECO:0000313" key="17">
    <source>
        <dbReference type="Proteomes" id="UP000054279"/>
    </source>
</evidence>
<feature type="transmembrane region" description="Helical" evidence="14">
    <location>
        <begin position="45"/>
        <end position="66"/>
    </location>
</feature>